<reference evidence="1" key="2">
    <citation type="journal article" date="2015" name="Data Brief">
        <title>Shoot transcriptome of the giant reed, Arundo donax.</title>
        <authorList>
            <person name="Barrero R.A."/>
            <person name="Guerrero F.D."/>
            <person name="Moolhuijzen P."/>
            <person name="Goolsby J.A."/>
            <person name="Tidwell J."/>
            <person name="Bellgard S.E."/>
            <person name="Bellgard M.I."/>
        </authorList>
    </citation>
    <scope>NUCLEOTIDE SEQUENCE</scope>
    <source>
        <tissue evidence="1">Shoot tissue taken approximately 20 cm above the soil surface</tissue>
    </source>
</reference>
<name>A0A0A8YSY8_ARUDO</name>
<protein>
    <submittedName>
        <fullName evidence="1">Uncharacterized protein</fullName>
    </submittedName>
</protein>
<sequence>MCWRFRRTTNS</sequence>
<proteinExistence type="predicted"/>
<evidence type="ECO:0000313" key="1">
    <source>
        <dbReference type="EMBL" id="JAD27690.1"/>
    </source>
</evidence>
<dbReference type="EMBL" id="GBRH01270205">
    <property type="protein sequence ID" value="JAD27690.1"/>
    <property type="molecule type" value="Transcribed_RNA"/>
</dbReference>
<reference evidence="1" key="1">
    <citation type="submission" date="2014-09" db="EMBL/GenBank/DDBJ databases">
        <authorList>
            <person name="Magalhaes I.L.F."/>
            <person name="Oliveira U."/>
            <person name="Santos F.R."/>
            <person name="Vidigal T.H.D.A."/>
            <person name="Brescovit A.D."/>
            <person name="Santos A.J."/>
        </authorList>
    </citation>
    <scope>NUCLEOTIDE SEQUENCE</scope>
    <source>
        <tissue evidence="1">Shoot tissue taken approximately 20 cm above the soil surface</tissue>
    </source>
</reference>
<organism evidence="1">
    <name type="scientific">Arundo donax</name>
    <name type="common">Giant reed</name>
    <name type="synonym">Donax arundinaceus</name>
    <dbReference type="NCBI Taxonomy" id="35708"/>
    <lineage>
        <taxon>Eukaryota</taxon>
        <taxon>Viridiplantae</taxon>
        <taxon>Streptophyta</taxon>
        <taxon>Embryophyta</taxon>
        <taxon>Tracheophyta</taxon>
        <taxon>Spermatophyta</taxon>
        <taxon>Magnoliopsida</taxon>
        <taxon>Liliopsida</taxon>
        <taxon>Poales</taxon>
        <taxon>Poaceae</taxon>
        <taxon>PACMAD clade</taxon>
        <taxon>Arundinoideae</taxon>
        <taxon>Arundineae</taxon>
        <taxon>Arundo</taxon>
    </lineage>
</organism>
<accession>A0A0A8YSY8</accession>